<dbReference type="InterPro" id="IPR036061">
    <property type="entry name" value="CheW-like_dom_sf"/>
</dbReference>
<dbReference type="EMBL" id="JACOGC010000003">
    <property type="protein sequence ID" value="MBC3885426.1"/>
    <property type="molecule type" value="Genomic_DNA"/>
</dbReference>
<evidence type="ECO:0000313" key="2">
    <source>
        <dbReference type="EMBL" id="MBC3885426.1"/>
    </source>
</evidence>
<evidence type="ECO:0000313" key="3">
    <source>
        <dbReference type="Proteomes" id="UP000613113"/>
    </source>
</evidence>
<dbReference type="Gene3D" id="2.40.50.180">
    <property type="entry name" value="CheA-289, Domain 4"/>
    <property type="match status" value="1"/>
</dbReference>
<dbReference type="Proteomes" id="UP000613113">
    <property type="component" value="Unassembled WGS sequence"/>
</dbReference>
<dbReference type="PROSITE" id="PS50851">
    <property type="entry name" value="CHEW"/>
    <property type="match status" value="1"/>
</dbReference>
<dbReference type="RefSeq" id="WP_186862991.1">
    <property type="nucleotide sequence ID" value="NZ_JACOGC010000003.1"/>
</dbReference>
<dbReference type="InterPro" id="IPR002545">
    <property type="entry name" value="CheW-lke_dom"/>
</dbReference>
<name>A0ABR6YNG2_9BURK</name>
<proteinExistence type="predicted"/>
<protein>
    <submittedName>
        <fullName evidence="2">Chemotaxis protein CheW</fullName>
    </submittedName>
</protein>
<reference evidence="2 3" key="1">
    <citation type="submission" date="2020-08" db="EMBL/GenBank/DDBJ databases">
        <title>Novel species isolated from subtropical streams in China.</title>
        <authorList>
            <person name="Lu H."/>
        </authorList>
    </citation>
    <scope>NUCLEOTIDE SEQUENCE [LARGE SCALE GENOMIC DNA]</scope>
    <source>
        <strain evidence="2 3">FT31W</strain>
    </source>
</reference>
<comment type="caution">
    <text evidence="2">The sequence shown here is derived from an EMBL/GenBank/DDBJ whole genome shotgun (WGS) entry which is preliminary data.</text>
</comment>
<organism evidence="2 3">
    <name type="scientific">Undibacterium griseum</name>
    <dbReference type="NCBI Taxonomy" id="2762295"/>
    <lineage>
        <taxon>Bacteria</taxon>
        <taxon>Pseudomonadati</taxon>
        <taxon>Pseudomonadota</taxon>
        <taxon>Betaproteobacteria</taxon>
        <taxon>Burkholderiales</taxon>
        <taxon>Oxalobacteraceae</taxon>
        <taxon>Undibacterium</taxon>
    </lineage>
</organism>
<evidence type="ECO:0000259" key="1">
    <source>
        <dbReference type="PROSITE" id="PS50851"/>
    </source>
</evidence>
<sequence length="194" mass="21599">MTQTLSDPKAVNLEAASPDSGVRRTRLREFQAQLVERMQAAQRGGFSQLNQLGILIGQNRYLLDLREAGEIVSAGLLTEVPLTRDWYVGLSNIRGNLTSVVDLSRFQGNESTVLDPTCRIIAFAPGLAFNSALLVTQVLGLRNIAEMDEVASDTQETGHRAWLQRQFRDRDGHIWRELSLAALVQDQDFLHIGL</sequence>
<dbReference type="SUPFAM" id="SSF50341">
    <property type="entry name" value="CheW-like"/>
    <property type="match status" value="1"/>
</dbReference>
<gene>
    <name evidence="2" type="ORF">H8K27_09830</name>
</gene>
<dbReference type="SMART" id="SM00260">
    <property type="entry name" value="CheW"/>
    <property type="match status" value="1"/>
</dbReference>
<feature type="domain" description="CheW-like" evidence="1">
    <location>
        <begin position="48"/>
        <end position="189"/>
    </location>
</feature>
<accession>A0ABR6YNG2</accession>
<keyword evidence="3" id="KW-1185">Reference proteome</keyword>
<dbReference type="Pfam" id="PF01584">
    <property type="entry name" value="CheW"/>
    <property type="match status" value="1"/>
</dbReference>